<organism evidence="2 3">
    <name type="scientific">Paraprevotella clara YIT 11840</name>
    <dbReference type="NCBI Taxonomy" id="762968"/>
    <lineage>
        <taxon>Bacteria</taxon>
        <taxon>Pseudomonadati</taxon>
        <taxon>Bacteroidota</taxon>
        <taxon>Bacteroidia</taxon>
        <taxon>Bacteroidales</taxon>
        <taxon>Prevotellaceae</taxon>
        <taxon>Paraprevotella</taxon>
    </lineage>
</organism>
<dbReference type="eggNOG" id="ENOG502ZDU2">
    <property type="taxonomic scope" value="Bacteria"/>
</dbReference>
<dbReference type="EMBL" id="AFFY01000015">
    <property type="protein sequence ID" value="EHH01118.1"/>
    <property type="molecule type" value="Genomic_DNA"/>
</dbReference>
<name>G5SN52_9BACT</name>
<evidence type="ECO:0000313" key="3">
    <source>
        <dbReference type="Proteomes" id="UP000003598"/>
    </source>
</evidence>
<keyword evidence="3" id="KW-1185">Reference proteome</keyword>
<proteinExistence type="predicted"/>
<accession>G5SN52</accession>
<dbReference type="OrthoDB" id="1082689at2"/>
<evidence type="ECO:0000313" key="2">
    <source>
        <dbReference type="EMBL" id="EHH01118.1"/>
    </source>
</evidence>
<evidence type="ECO:0000256" key="1">
    <source>
        <dbReference type="SAM" id="SignalP"/>
    </source>
</evidence>
<dbReference type="AlphaFoldDB" id="G5SN52"/>
<comment type="caution">
    <text evidence="2">The sequence shown here is derived from an EMBL/GenBank/DDBJ whole genome shotgun (WGS) entry which is preliminary data.</text>
</comment>
<reference evidence="2 3" key="1">
    <citation type="submission" date="2011-03" db="EMBL/GenBank/DDBJ databases">
        <authorList>
            <person name="Weinstock G."/>
            <person name="Sodergren E."/>
            <person name="Clifton S."/>
            <person name="Fulton L."/>
            <person name="Fulton B."/>
            <person name="Courtney L."/>
            <person name="Fronick C."/>
            <person name="Harrison M."/>
            <person name="Strong C."/>
            <person name="Farmer C."/>
            <person name="Delahaunty K."/>
            <person name="Markovic C."/>
            <person name="Hall O."/>
            <person name="Minx P."/>
            <person name="Tomlinson C."/>
            <person name="Mitreva M."/>
            <person name="Hou S."/>
            <person name="Chen J."/>
            <person name="Wollam A."/>
            <person name="Pepin K.H."/>
            <person name="Johnson M."/>
            <person name="Bhonagiri V."/>
            <person name="Zhang X."/>
            <person name="Suruliraj S."/>
            <person name="Warren W."/>
            <person name="Chinwalla A."/>
            <person name="Mardis E.R."/>
            <person name="Wilson R.K."/>
        </authorList>
    </citation>
    <scope>NUCLEOTIDE SEQUENCE [LARGE SCALE GENOMIC DNA]</scope>
    <source>
        <strain evidence="2 3">YIT 11840</strain>
    </source>
</reference>
<dbReference type="PATRIC" id="fig|762968.3.peg.697"/>
<dbReference type="Proteomes" id="UP000003598">
    <property type="component" value="Unassembled WGS sequence"/>
</dbReference>
<sequence>MKKQVLSALAFCSALGIAQAQTDVTKEYLVNPSFETLKAADGTTEVAVKTKLENGLQGWEVATMSDYQVESEASGSSTGFPAEGSRKIKPTEGTYYYFNRQGWGNKDSELKTTTSKELPAGTYYAVIDYKAADYSNNNNANTNGTTIGIKVNDAASNLLGENPAVRRAYSMANGDSNPKSDAYMVNAAWNELGTMFTVTEPTIVTISLVQNMRNNGRSDIAWDNLRLYQIENVSENKPMDVSGLITTSNYYALGGWHIEGGNTFQVNTWSTEGEDDGSGMTTPFIQDHVGKENKAANATISHTVSHLIPGIYEVSGLIRVLNEAGGDTPSGATLYANEGSTNACNGEPCTNGVYGTYTVKGTVGTDGVLTFGIKVANANFNWVSFKNFKLQYLGAASIEQLQATLKEKIEEAKAYVENCPKGIAAIVNAAITQGNDAQNSDSEDVLNKAIAALTQAIALAEETAPATEAFKTLMATCQGYASHSSAEENVKQAFQKAMTDAQAALDAATKTEAIQDATQTLQVACETYILNAAPEEGYPFDYTFLMNEANNSANGWTKNVTGGNIYNFQYKESAEKNNGNLQKTGFMEAWDGKNYTATIAYTRNELPNGHYKVSAYAFTTVNGNTSFTANDKEAKMDNSTALFTNPTIEDVIVDEGKLTVGLNTTDANWTGITNIQLQYLSKLTDAEASAKAKEALHAKLEEAGSMDTETNVGTEAFQIPKTAIDAFDKVFEEANDIYESSEKVDEIEAATKALEEAMQALKNPTLNAPKEGELFCIANISEGFGYKNNAVSPVYNEAKAEDGEYDLKWYHIVDANYAQALKFTPVEGQKNQYTISFIDEEGNTRYFSTQALAGYMDGGNVSTRHDRIRATKEAEKALPFEISLAGESVYKLKNTLHGSNIGSTSDDGFFTTNNLSDLSLVKAEKANVPLSITAAGWCTLILPFDAEIPEGFEVYSCTGTEVPVGTSTALVLEKAESIEAHTPYIVKGKDGDTHDFSDYGMALQDQYAAGLMTGTFTQQKAVANTYVLQNQEGKVGFYKVAAGSEPTIKPYRAYINADVAEANIVALLLPGIETGINGIVAEDALVNVYDLNGILVRENVKLGQALEGLSKGIYIVNGTKKAVK</sequence>
<dbReference type="Gene3D" id="1.20.1270.90">
    <property type="entry name" value="AF1782-like"/>
    <property type="match status" value="1"/>
</dbReference>
<dbReference type="RefSeq" id="WP_008618024.1">
    <property type="nucleotide sequence ID" value="NZ_JH376591.1"/>
</dbReference>
<gene>
    <name evidence="2" type="ORF">HMPREF9441_00780</name>
</gene>
<dbReference type="Gene3D" id="2.60.120.260">
    <property type="entry name" value="Galactose-binding domain-like"/>
    <property type="match status" value="2"/>
</dbReference>
<protein>
    <submittedName>
        <fullName evidence="2">Uncharacterized protein</fullName>
    </submittedName>
</protein>
<dbReference type="HOGENOM" id="CLU_280583_0_0_10"/>
<feature type="chain" id="PRO_5003484436" evidence="1">
    <location>
        <begin position="21"/>
        <end position="1124"/>
    </location>
</feature>
<feature type="signal peptide" evidence="1">
    <location>
        <begin position="1"/>
        <end position="20"/>
    </location>
</feature>
<dbReference type="GeneID" id="93556474"/>
<keyword evidence="1" id="KW-0732">Signal</keyword>